<dbReference type="EMBL" id="JAGKQM010000011">
    <property type="protein sequence ID" value="KAH0901792.1"/>
    <property type="molecule type" value="Genomic_DNA"/>
</dbReference>
<dbReference type="Proteomes" id="UP001295469">
    <property type="component" value="Chromosome C01"/>
</dbReference>
<dbReference type="Gramene" id="CDX82818">
    <property type="protein sequence ID" value="CDX82818"/>
    <property type="gene ID" value="GSBRNA2T00138158001"/>
</dbReference>
<evidence type="ECO:0000313" key="3">
    <source>
        <dbReference type="Proteomes" id="UP000824890"/>
    </source>
</evidence>
<evidence type="ECO:0000313" key="1">
    <source>
        <dbReference type="EMBL" id="CAF2070253.1"/>
    </source>
</evidence>
<reference evidence="1" key="1">
    <citation type="submission" date="2021-01" db="EMBL/GenBank/DDBJ databases">
        <authorList>
            <consortium name="Genoscope - CEA"/>
            <person name="William W."/>
        </authorList>
    </citation>
    <scope>NUCLEOTIDE SEQUENCE</scope>
</reference>
<name>A0A816R4V0_BRANA</name>
<organism evidence="1">
    <name type="scientific">Brassica napus</name>
    <name type="common">Rape</name>
    <dbReference type="NCBI Taxonomy" id="3708"/>
    <lineage>
        <taxon>Eukaryota</taxon>
        <taxon>Viridiplantae</taxon>
        <taxon>Streptophyta</taxon>
        <taxon>Embryophyta</taxon>
        <taxon>Tracheophyta</taxon>
        <taxon>Spermatophyta</taxon>
        <taxon>Magnoliopsida</taxon>
        <taxon>eudicotyledons</taxon>
        <taxon>Gunneridae</taxon>
        <taxon>Pentapetalae</taxon>
        <taxon>rosids</taxon>
        <taxon>malvids</taxon>
        <taxon>Brassicales</taxon>
        <taxon>Brassicaceae</taxon>
        <taxon>Brassiceae</taxon>
        <taxon>Brassica</taxon>
    </lineage>
</organism>
<gene>
    <name evidence="1" type="ORF">DARMORV10_C01P15210.1</name>
    <name evidence="2" type="ORF">HID58_041295</name>
</gene>
<sequence>MVSFLFSCYLECKTQKQLTCSSSVLKSFNYSVFCGNRMSLSTILMTSFGALDVWTDYVTGKDMGFKLPC</sequence>
<protein>
    <submittedName>
        <fullName evidence="1">(rape) hypothetical protein</fullName>
    </submittedName>
</protein>
<dbReference type="AlphaFoldDB" id="A0A816R4V0"/>
<reference evidence="2 3" key="2">
    <citation type="submission" date="2021-05" db="EMBL/GenBank/DDBJ databases">
        <title>Genome Assembly of Synthetic Allotetraploid Brassica napus Reveals Homoeologous Exchanges between Subgenomes.</title>
        <authorList>
            <person name="Davis J.T."/>
        </authorList>
    </citation>
    <scope>NUCLEOTIDE SEQUENCE [LARGE SCALE GENOMIC DNA]</scope>
    <source>
        <strain evidence="3">cv. Da-Ae</strain>
        <tissue evidence="2">Seedling</tissue>
    </source>
</reference>
<dbReference type="EMBL" id="HG994365">
    <property type="protein sequence ID" value="CAF2070253.1"/>
    <property type="molecule type" value="Genomic_DNA"/>
</dbReference>
<proteinExistence type="predicted"/>
<keyword evidence="3" id="KW-1185">Reference proteome</keyword>
<accession>A0A816R4V0</accession>
<dbReference type="Proteomes" id="UP000824890">
    <property type="component" value="Unassembled WGS sequence"/>
</dbReference>
<evidence type="ECO:0000313" key="2">
    <source>
        <dbReference type="EMBL" id="KAH0901792.1"/>
    </source>
</evidence>